<reference evidence="2 3" key="1">
    <citation type="journal article" date="2017" name="Gigascience">
        <title>Genome sequence of the small brown planthopper, Laodelphax striatellus.</title>
        <authorList>
            <person name="Zhu J."/>
            <person name="Jiang F."/>
            <person name="Wang X."/>
            <person name="Yang P."/>
            <person name="Bao Y."/>
            <person name="Zhao W."/>
            <person name="Wang W."/>
            <person name="Lu H."/>
            <person name="Wang Q."/>
            <person name="Cui N."/>
            <person name="Li J."/>
            <person name="Chen X."/>
            <person name="Luo L."/>
            <person name="Yu J."/>
            <person name="Kang L."/>
            <person name="Cui F."/>
        </authorList>
    </citation>
    <scope>NUCLEOTIDE SEQUENCE [LARGE SCALE GENOMIC DNA]</scope>
    <source>
        <strain evidence="2">Lst14</strain>
    </source>
</reference>
<name>A0A482WN45_LAOST</name>
<comment type="caution">
    <text evidence="2">The sequence shown here is derived from an EMBL/GenBank/DDBJ whole genome shotgun (WGS) entry which is preliminary data.</text>
</comment>
<gene>
    <name evidence="2" type="ORF">LSTR_LSTR010061</name>
</gene>
<accession>A0A482WN45</accession>
<dbReference type="EMBL" id="QKKF02029951">
    <property type="protein sequence ID" value="RZF34969.1"/>
    <property type="molecule type" value="Genomic_DNA"/>
</dbReference>
<dbReference type="Proteomes" id="UP000291343">
    <property type="component" value="Unassembled WGS sequence"/>
</dbReference>
<evidence type="ECO:0000313" key="3">
    <source>
        <dbReference type="Proteomes" id="UP000291343"/>
    </source>
</evidence>
<organism evidence="2 3">
    <name type="scientific">Laodelphax striatellus</name>
    <name type="common">Small brown planthopper</name>
    <name type="synonym">Delphax striatella</name>
    <dbReference type="NCBI Taxonomy" id="195883"/>
    <lineage>
        <taxon>Eukaryota</taxon>
        <taxon>Metazoa</taxon>
        <taxon>Ecdysozoa</taxon>
        <taxon>Arthropoda</taxon>
        <taxon>Hexapoda</taxon>
        <taxon>Insecta</taxon>
        <taxon>Pterygota</taxon>
        <taxon>Neoptera</taxon>
        <taxon>Paraneoptera</taxon>
        <taxon>Hemiptera</taxon>
        <taxon>Auchenorrhyncha</taxon>
        <taxon>Fulgoroidea</taxon>
        <taxon>Delphacidae</taxon>
        <taxon>Criomorphinae</taxon>
        <taxon>Laodelphax</taxon>
    </lineage>
</organism>
<protein>
    <submittedName>
        <fullName evidence="2">Uncharacterized protein</fullName>
    </submittedName>
</protein>
<keyword evidence="1" id="KW-1133">Transmembrane helix</keyword>
<sequence>MGSKIGKCLIRQRQSVYTMLSKLCSKTAILSVFMVIMMITAITHMNERRNMLKLLEKSPPKIVKNEVHSILKQKGTDVDTDKEYPMVVENGPVDNLLEVAFNGKQRSQMKRKIGINHDALHRN</sequence>
<keyword evidence="3" id="KW-1185">Reference proteome</keyword>
<feature type="transmembrane region" description="Helical" evidence="1">
    <location>
        <begin position="27"/>
        <end position="45"/>
    </location>
</feature>
<evidence type="ECO:0000256" key="1">
    <source>
        <dbReference type="SAM" id="Phobius"/>
    </source>
</evidence>
<evidence type="ECO:0000313" key="2">
    <source>
        <dbReference type="EMBL" id="RZF34969.1"/>
    </source>
</evidence>
<proteinExistence type="predicted"/>
<dbReference type="AlphaFoldDB" id="A0A482WN45"/>
<keyword evidence="1" id="KW-0472">Membrane</keyword>
<dbReference type="InParanoid" id="A0A482WN45"/>
<keyword evidence="1" id="KW-0812">Transmembrane</keyword>